<name>A0A8D8TCD2_9HEMI</name>
<evidence type="ECO:0000313" key="1">
    <source>
        <dbReference type="EMBL" id="CAG6685855.1"/>
    </source>
</evidence>
<accession>A0A8D8TCD2</accession>
<protein>
    <submittedName>
        <fullName evidence="1">Uncharacterized protein</fullName>
    </submittedName>
</protein>
<sequence>MFSRTLNCVSFGIVIQRVSFAINYDGSIASIKRCGIVGLGYNTTDAIIHSKQDYYYENNNCVKKYSGSFATTFLFGTRRQTIQCLTNFQQFKLVHCERVCVCFTPDFKRCYHS</sequence>
<organism evidence="1">
    <name type="scientific">Cacopsylla melanoneura</name>
    <dbReference type="NCBI Taxonomy" id="428564"/>
    <lineage>
        <taxon>Eukaryota</taxon>
        <taxon>Metazoa</taxon>
        <taxon>Ecdysozoa</taxon>
        <taxon>Arthropoda</taxon>
        <taxon>Hexapoda</taxon>
        <taxon>Insecta</taxon>
        <taxon>Pterygota</taxon>
        <taxon>Neoptera</taxon>
        <taxon>Paraneoptera</taxon>
        <taxon>Hemiptera</taxon>
        <taxon>Sternorrhyncha</taxon>
        <taxon>Psylloidea</taxon>
        <taxon>Psyllidae</taxon>
        <taxon>Psyllinae</taxon>
        <taxon>Cacopsylla</taxon>
    </lineage>
</organism>
<proteinExistence type="predicted"/>
<dbReference type="AlphaFoldDB" id="A0A8D8TCD2"/>
<dbReference type="EMBL" id="HBUF01273716">
    <property type="protein sequence ID" value="CAG6685855.1"/>
    <property type="molecule type" value="Transcribed_RNA"/>
</dbReference>
<reference evidence="1" key="1">
    <citation type="submission" date="2021-05" db="EMBL/GenBank/DDBJ databases">
        <authorList>
            <person name="Alioto T."/>
            <person name="Alioto T."/>
            <person name="Gomez Garrido J."/>
        </authorList>
    </citation>
    <scope>NUCLEOTIDE SEQUENCE</scope>
</reference>